<sequence length="90" mass="10013">MCPPAPARSFVLRILLRLNFYQTLCCLCRPGSSFPGFVTAADPTSPHHTTPHPTLICGRSLTPYYILLLPPSSSGLRLCRQAGPLQYLRW</sequence>
<dbReference type="AlphaFoldDB" id="A0A3N2Q8V1"/>
<proteinExistence type="predicted"/>
<dbReference type="RefSeq" id="XP_028470962.1">
    <property type="nucleotide sequence ID" value="XM_028610405.1"/>
</dbReference>
<keyword evidence="1" id="KW-0732">Signal</keyword>
<evidence type="ECO:0000313" key="2">
    <source>
        <dbReference type="EMBL" id="ROT43156.1"/>
    </source>
</evidence>
<evidence type="ECO:0000313" key="3">
    <source>
        <dbReference type="Proteomes" id="UP000272025"/>
    </source>
</evidence>
<organism evidence="2 3">
    <name type="scientific">Sodiomyces alkalinus (strain CBS 110278 / VKM F-3762 / F11)</name>
    <name type="common">Alkaliphilic filamentous fungus</name>
    <dbReference type="NCBI Taxonomy" id="1314773"/>
    <lineage>
        <taxon>Eukaryota</taxon>
        <taxon>Fungi</taxon>
        <taxon>Dikarya</taxon>
        <taxon>Ascomycota</taxon>
        <taxon>Pezizomycotina</taxon>
        <taxon>Sordariomycetes</taxon>
        <taxon>Hypocreomycetidae</taxon>
        <taxon>Glomerellales</taxon>
        <taxon>Plectosphaerellaceae</taxon>
        <taxon>Sodiomyces</taxon>
    </lineage>
</organism>
<dbReference type="GeneID" id="39578883"/>
<gene>
    <name evidence="2" type="ORF">SODALDRAFT_327327</name>
</gene>
<protein>
    <recommendedName>
        <fullName evidence="4">Secreted protein</fullName>
    </recommendedName>
</protein>
<feature type="chain" id="PRO_5018159506" description="Secreted protein" evidence="1">
    <location>
        <begin position="26"/>
        <end position="90"/>
    </location>
</feature>
<reference evidence="2 3" key="1">
    <citation type="journal article" date="2018" name="Mol. Ecol.">
        <title>The obligate alkalophilic soda-lake fungus Sodiomyces alkalinus has shifted to a protein diet.</title>
        <authorList>
            <person name="Grum-Grzhimaylo A.A."/>
            <person name="Falkoski D.L."/>
            <person name="van den Heuvel J."/>
            <person name="Valero-Jimenez C.A."/>
            <person name="Min B."/>
            <person name="Choi I.G."/>
            <person name="Lipzen A."/>
            <person name="Daum C.G."/>
            <person name="Aanen D.K."/>
            <person name="Tsang A."/>
            <person name="Henrissat B."/>
            <person name="Bilanenko E.N."/>
            <person name="de Vries R.P."/>
            <person name="van Kan J.A.L."/>
            <person name="Grigoriev I.V."/>
            <person name="Debets A.J.M."/>
        </authorList>
    </citation>
    <scope>NUCLEOTIDE SEQUENCE [LARGE SCALE GENOMIC DNA]</scope>
    <source>
        <strain evidence="2 3">F11</strain>
    </source>
</reference>
<evidence type="ECO:0000256" key="1">
    <source>
        <dbReference type="SAM" id="SignalP"/>
    </source>
</evidence>
<accession>A0A3N2Q8V1</accession>
<name>A0A3N2Q8V1_SODAK</name>
<feature type="signal peptide" evidence="1">
    <location>
        <begin position="1"/>
        <end position="25"/>
    </location>
</feature>
<dbReference type="Proteomes" id="UP000272025">
    <property type="component" value="Unassembled WGS sequence"/>
</dbReference>
<dbReference type="EMBL" id="ML119051">
    <property type="protein sequence ID" value="ROT43156.1"/>
    <property type="molecule type" value="Genomic_DNA"/>
</dbReference>
<evidence type="ECO:0008006" key="4">
    <source>
        <dbReference type="Google" id="ProtNLM"/>
    </source>
</evidence>
<keyword evidence="3" id="KW-1185">Reference proteome</keyword>